<feature type="signal peptide" evidence="2">
    <location>
        <begin position="1"/>
        <end position="21"/>
    </location>
</feature>
<protein>
    <submittedName>
        <fullName evidence="4">T9SS type A sorting domain-containing protein</fullName>
    </submittedName>
</protein>
<evidence type="ECO:0000313" key="4">
    <source>
        <dbReference type="EMBL" id="TBX70663.1"/>
    </source>
</evidence>
<keyword evidence="5" id="KW-1185">Reference proteome</keyword>
<evidence type="ECO:0000259" key="3">
    <source>
        <dbReference type="Pfam" id="PF18962"/>
    </source>
</evidence>
<gene>
    <name evidence="4" type="ORF">EZL74_03035</name>
</gene>
<evidence type="ECO:0000256" key="2">
    <source>
        <dbReference type="SAM" id="SignalP"/>
    </source>
</evidence>
<accession>A0A4Q9Z2Q7</accession>
<evidence type="ECO:0000256" key="1">
    <source>
        <dbReference type="ARBA" id="ARBA00022729"/>
    </source>
</evidence>
<dbReference type="RefSeq" id="WP_131475113.1">
    <property type="nucleotide sequence ID" value="NZ_SJPE01000002.1"/>
</dbReference>
<sequence>MKKLYTLSLSLLTISLSLAQASDPFMGTGSLNANGWVTHSGTAGQQTITAGSLTYSGFTTQGNRTQIIAGNSEDVNLASATPLTGNAYYSALINLPNADGLALNTDAVGNYFLMFGTTAGASVTNFYGRIYIRTGSTAGTFNLGVLNGPGGTAAPTYSAIDYVPGTTYFVVVKYDRTANSASLFVNPALGGSEGTPTVTNATGTTVLGATTNLLSLAIRQAGNATAGTGNIDIDEVRMGDSWAYVTAATLKNNQNSISGLKIYPNPVTKGTLFIETSANATKSVAIYDVLGKQVLTASTVDNAVNVSSLNSGVYVIKITEEGKSVTRKLVVN</sequence>
<dbReference type="Proteomes" id="UP000293300">
    <property type="component" value="Unassembled WGS sequence"/>
</dbReference>
<name>A0A4Q9Z2Q7_9FLAO</name>
<feature type="domain" description="Secretion system C-terminal sorting" evidence="3">
    <location>
        <begin position="262"/>
        <end position="331"/>
    </location>
</feature>
<proteinExistence type="predicted"/>
<reference evidence="4 5" key="1">
    <citation type="submission" date="2019-02" db="EMBL/GenBank/DDBJ databases">
        <title>Flavobacterium sp. RD-2-33 isolated from forest soil.</title>
        <authorList>
            <person name="Chaudhary D.K."/>
        </authorList>
    </citation>
    <scope>NUCLEOTIDE SEQUENCE [LARGE SCALE GENOMIC DNA]</scope>
    <source>
        <strain evidence="4 5">RD-2-33</strain>
    </source>
</reference>
<dbReference type="Gene3D" id="2.60.120.200">
    <property type="match status" value="1"/>
</dbReference>
<organism evidence="4 5">
    <name type="scientific">Flavobacterium silvisoli</name>
    <dbReference type="NCBI Taxonomy" id="2529433"/>
    <lineage>
        <taxon>Bacteria</taxon>
        <taxon>Pseudomonadati</taxon>
        <taxon>Bacteroidota</taxon>
        <taxon>Flavobacteriia</taxon>
        <taxon>Flavobacteriales</taxon>
        <taxon>Flavobacteriaceae</taxon>
        <taxon>Flavobacterium</taxon>
    </lineage>
</organism>
<feature type="chain" id="PRO_5020631291" evidence="2">
    <location>
        <begin position="22"/>
        <end position="332"/>
    </location>
</feature>
<evidence type="ECO:0000313" key="5">
    <source>
        <dbReference type="Proteomes" id="UP000293300"/>
    </source>
</evidence>
<dbReference type="NCBIfam" id="TIGR04183">
    <property type="entry name" value="Por_Secre_tail"/>
    <property type="match status" value="1"/>
</dbReference>
<dbReference type="OrthoDB" id="1056765at2"/>
<comment type="caution">
    <text evidence="4">The sequence shown here is derived from an EMBL/GenBank/DDBJ whole genome shotgun (WGS) entry which is preliminary data.</text>
</comment>
<dbReference type="InterPro" id="IPR026444">
    <property type="entry name" value="Secre_tail"/>
</dbReference>
<dbReference type="EMBL" id="SJPE01000002">
    <property type="protein sequence ID" value="TBX70663.1"/>
    <property type="molecule type" value="Genomic_DNA"/>
</dbReference>
<dbReference type="AlphaFoldDB" id="A0A4Q9Z2Q7"/>
<dbReference type="Pfam" id="PF18962">
    <property type="entry name" value="Por_Secre_tail"/>
    <property type="match status" value="1"/>
</dbReference>
<keyword evidence="1 2" id="KW-0732">Signal</keyword>